<evidence type="ECO:0000259" key="4">
    <source>
        <dbReference type="Pfam" id="PF01613"/>
    </source>
</evidence>
<protein>
    <submittedName>
        <fullName evidence="5">Flavin reductase family protein</fullName>
    </submittedName>
</protein>
<organism evidence="5 6">
    <name type="scientific">Mesorhizobium hawassense</name>
    <dbReference type="NCBI Taxonomy" id="1209954"/>
    <lineage>
        <taxon>Bacteria</taxon>
        <taxon>Pseudomonadati</taxon>
        <taxon>Pseudomonadota</taxon>
        <taxon>Alphaproteobacteria</taxon>
        <taxon>Hyphomicrobiales</taxon>
        <taxon>Phyllobacteriaceae</taxon>
        <taxon>Mesorhizobium</taxon>
    </lineage>
</organism>
<dbReference type="EMBL" id="QMBP01000014">
    <property type="protein sequence ID" value="RAZ87427.1"/>
    <property type="molecule type" value="Genomic_DNA"/>
</dbReference>
<sequence length="207" mass="22593">MLPDHQSIAPSVLYFGTPVVLMVTRNRDGTANITPMSSAWALGSCVVLGLSSAAQGAVNLLRDGECTLNFPSAGLWANVERIAHTTGVNPVPSHKAEMGFVHESDKFALGGFADQPSELVLTPRIAQCPLQFETRLLTSHSSAKQRHGASSTHLIMEVDILRVHAHRNIVVPGTNHIDTAQWNPLFYVFRHYFGDSVDLGKTFRAEH</sequence>
<dbReference type="AlphaFoldDB" id="A0A330HRT9"/>
<comment type="caution">
    <text evidence="5">The sequence shown here is derived from an EMBL/GenBank/DDBJ whole genome shotgun (WGS) entry which is preliminary data.</text>
</comment>
<comment type="similarity">
    <text evidence="3">Belongs to the flavoredoxin family.</text>
</comment>
<dbReference type="GO" id="GO:0016646">
    <property type="term" value="F:oxidoreductase activity, acting on the CH-NH group of donors, NAD or NADP as acceptor"/>
    <property type="evidence" value="ECO:0007669"/>
    <property type="project" value="UniProtKB-ARBA"/>
</dbReference>
<proteinExistence type="inferred from homology"/>
<dbReference type="InterPro" id="IPR002563">
    <property type="entry name" value="Flavin_Rdtase-like_dom"/>
</dbReference>
<evidence type="ECO:0000256" key="2">
    <source>
        <dbReference type="ARBA" id="ARBA00022630"/>
    </source>
</evidence>
<gene>
    <name evidence="5" type="ORF">DPM33_25120</name>
</gene>
<dbReference type="PANTHER" id="PTHR43567:SF1">
    <property type="entry name" value="FLAVOREDOXIN"/>
    <property type="match status" value="1"/>
</dbReference>
<comment type="cofactor">
    <cofactor evidence="1">
        <name>FMN</name>
        <dbReference type="ChEBI" id="CHEBI:58210"/>
    </cofactor>
</comment>
<dbReference type="PANTHER" id="PTHR43567">
    <property type="entry name" value="FLAVOREDOXIN-RELATED-RELATED"/>
    <property type="match status" value="1"/>
</dbReference>
<dbReference type="OrthoDB" id="9783347at2"/>
<accession>A0A330HRT9</accession>
<dbReference type="Proteomes" id="UP000251558">
    <property type="component" value="Unassembled WGS sequence"/>
</dbReference>
<feature type="domain" description="Flavin reductase like" evidence="4">
    <location>
        <begin position="15"/>
        <end position="192"/>
    </location>
</feature>
<evidence type="ECO:0000313" key="5">
    <source>
        <dbReference type="EMBL" id="RAZ87427.1"/>
    </source>
</evidence>
<keyword evidence="6" id="KW-1185">Reference proteome</keyword>
<evidence type="ECO:0000256" key="3">
    <source>
        <dbReference type="ARBA" id="ARBA00038054"/>
    </source>
</evidence>
<dbReference type="Gene3D" id="2.30.110.10">
    <property type="entry name" value="Electron Transport, Fmn-binding Protein, Chain A"/>
    <property type="match status" value="1"/>
</dbReference>
<dbReference type="Pfam" id="PF01613">
    <property type="entry name" value="Flavin_Reduct"/>
    <property type="match status" value="1"/>
</dbReference>
<reference evidence="6" key="1">
    <citation type="submission" date="2018-06" db="EMBL/GenBank/DDBJ databases">
        <authorList>
            <person name="Helene L.C."/>
            <person name="Dall'Agnol R."/>
            <person name="Delamuta J.R."/>
            <person name="Hungria M."/>
        </authorList>
    </citation>
    <scope>NUCLEOTIDE SEQUENCE [LARGE SCALE GENOMIC DNA]</scope>
    <source>
        <strain evidence="6">AC99b</strain>
    </source>
</reference>
<dbReference type="InterPro" id="IPR052174">
    <property type="entry name" value="Flavoredoxin"/>
</dbReference>
<reference evidence="5 6" key="2">
    <citation type="submission" date="2018-07" db="EMBL/GenBank/DDBJ databases">
        <title>Diversity of Mesorhizobium strains in Brazil.</title>
        <authorList>
            <person name="Helene L.C.F."/>
            <person name="Dall'Agnol R."/>
            <person name="Delamuta J.R.M."/>
            <person name="Hungria M."/>
        </authorList>
    </citation>
    <scope>NUCLEOTIDE SEQUENCE [LARGE SCALE GENOMIC DNA]</scope>
    <source>
        <strain evidence="5 6">AC99b</strain>
    </source>
</reference>
<evidence type="ECO:0000313" key="6">
    <source>
        <dbReference type="Proteomes" id="UP000251558"/>
    </source>
</evidence>
<dbReference type="RefSeq" id="WP_112100091.1">
    <property type="nucleotide sequence ID" value="NZ_QMBP01000014.1"/>
</dbReference>
<name>A0A330HRT9_9HYPH</name>
<dbReference type="InterPro" id="IPR012349">
    <property type="entry name" value="Split_barrel_FMN-bd"/>
</dbReference>
<evidence type="ECO:0000256" key="1">
    <source>
        <dbReference type="ARBA" id="ARBA00001917"/>
    </source>
</evidence>
<dbReference type="SUPFAM" id="SSF50475">
    <property type="entry name" value="FMN-binding split barrel"/>
    <property type="match status" value="1"/>
</dbReference>
<dbReference type="GO" id="GO:0010181">
    <property type="term" value="F:FMN binding"/>
    <property type="evidence" value="ECO:0007669"/>
    <property type="project" value="InterPro"/>
</dbReference>
<keyword evidence="2" id="KW-0285">Flavoprotein</keyword>